<feature type="region of interest" description="Disordered" evidence="1">
    <location>
        <begin position="31"/>
        <end position="59"/>
    </location>
</feature>
<comment type="caution">
    <text evidence="3">The sequence shown here is derived from an EMBL/GenBank/DDBJ whole genome shotgun (WGS) entry which is preliminary data.</text>
</comment>
<name>A0ABW0L1H4_9BURK</name>
<keyword evidence="4" id="KW-1185">Reference proteome</keyword>
<evidence type="ECO:0000313" key="3">
    <source>
        <dbReference type="EMBL" id="MFC5459570.1"/>
    </source>
</evidence>
<dbReference type="Pfam" id="PF07813">
    <property type="entry name" value="LTXXQ"/>
    <property type="match status" value="1"/>
</dbReference>
<reference evidence="4" key="1">
    <citation type="journal article" date="2019" name="Int. J. Syst. Evol. Microbiol.">
        <title>The Global Catalogue of Microorganisms (GCM) 10K type strain sequencing project: providing services to taxonomists for standard genome sequencing and annotation.</title>
        <authorList>
            <consortium name="The Broad Institute Genomics Platform"/>
            <consortium name="The Broad Institute Genome Sequencing Center for Infectious Disease"/>
            <person name="Wu L."/>
            <person name="Ma J."/>
        </authorList>
    </citation>
    <scope>NUCLEOTIDE SEQUENCE [LARGE SCALE GENOMIC DNA]</scope>
    <source>
        <strain evidence="4">KACC 12649</strain>
    </source>
</reference>
<gene>
    <name evidence="3" type="ORF">ACFPN5_07085</name>
</gene>
<feature type="compositionally biased region" description="Basic residues" evidence="1">
    <location>
        <begin position="160"/>
        <end position="175"/>
    </location>
</feature>
<protein>
    <submittedName>
        <fullName evidence="3">Spy/CpxP family protein refolding chaperone</fullName>
    </submittedName>
</protein>
<evidence type="ECO:0000313" key="4">
    <source>
        <dbReference type="Proteomes" id="UP001596050"/>
    </source>
</evidence>
<feature type="region of interest" description="Disordered" evidence="1">
    <location>
        <begin position="157"/>
        <end position="182"/>
    </location>
</feature>
<feature type="chain" id="PRO_5047382313" evidence="2">
    <location>
        <begin position="24"/>
        <end position="182"/>
    </location>
</feature>
<dbReference type="InterPro" id="IPR012899">
    <property type="entry name" value="LTXXQ"/>
</dbReference>
<evidence type="ECO:0000256" key="1">
    <source>
        <dbReference type="SAM" id="MobiDB-lite"/>
    </source>
</evidence>
<dbReference type="EMBL" id="JBHSMU010000008">
    <property type="protein sequence ID" value="MFC5459570.1"/>
    <property type="molecule type" value="Genomic_DNA"/>
</dbReference>
<sequence length="182" mass="19724">MNTLRKNVLIALAAVGFAGAAFAQTAVQPAAQPAEGRHGHAVSVEQRAAQKAERQAKRAERQAQRAAKLRAELKLTAQQEPAFAAFLAAGKPAQRPLARDGGERASLAALPAPQRMQQRIERQKQRTARMEARLAALNSFYAVLTPEQRQVFDSKALRSGGKHRGHHGRHGHHGQRGAAMQS</sequence>
<accession>A0ABW0L1H4</accession>
<keyword evidence="2" id="KW-0732">Signal</keyword>
<evidence type="ECO:0000256" key="2">
    <source>
        <dbReference type="SAM" id="SignalP"/>
    </source>
</evidence>
<dbReference type="Gene3D" id="1.20.120.1490">
    <property type="match status" value="1"/>
</dbReference>
<proteinExistence type="predicted"/>
<feature type="signal peptide" evidence="2">
    <location>
        <begin position="1"/>
        <end position="23"/>
    </location>
</feature>
<organism evidence="3 4">
    <name type="scientific">Massilia niabensis</name>
    <dbReference type="NCBI Taxonomy" id="544910"/>
    <lineage>
        <taxon>Bacteria</taxon>
        <taxon>Pseudomonadati</taxon>
        <taxon>Pseudomonadota</taxon>
        <taxon>Betaproteobacteria</taxon>
        <taxon>Burkholderiales</taxon>
        <taxon>Oxalobacteraceae</taxon>
        <taxon>Telluria group</taxon>
        <taxon>Massilia</taxon>
    </lineage>
</organism>
<dbReference type="RefSeq" id="WP_379781540.1">
    <property type="nucleotide sequence ID" value="NZ_JBHSMU010000008.1"/>
</dbReference>
<feature type="compositionally biased region" description="Basic and acidic residues" evidence="1">
    <location>
        <begin position="48"/>
        <end position="59"/>
    </location>
</feature>
<dbReference type="Proteomes" id="UP001596050">
    <property type="component" value="Unassembled WGS sequence"/>
</dbReference>